<dbReference type="AlphaFoldDB" id="A0A6A6S0T4"/>
<feature type="transmembrane region" description="Helical" evidence="6">
    <location>
        <begin position="245"/>
        <end position="265"/>
    </location>
</feature>
<feature type="transmembrane region" description="Helical" evidence="6">
    <location>
        <begin position="120"/>
        <end position="137"/>
    </location>
</feature>
<evidence type="ECO:0000313" key="8">
    <source>
        <dbReference type="Proteomes" id="UP000799753"/>
    </source>
</evidence>
<feature type="transmembrane region" description="Helical" evidence="6">
    <location>
        <begin position="96"/>
        <end position="113"/>
    </location>
</feature>
<evidence type="ECO:0000256" key="2">
    <source>
        <dbReference type="ARBA" id="ARBA00022692"/>
    </source>
</evidence>
<dbReference type="Proteomes" id="UP000799753">
    <property type="component" value="Unassembled WGS sequence"/>
</dbReference>
<sequence>MSVEDEIEEAKTTTKSEFTLSRTASGFEEKVAKTLDATPFCSWRQSLKLNGFNDLGTWKEAGVEGMSLGVMTPAILGALASVPLVSWFILTGGPVSGGHFNLFIVILTFTARLSSFPRTALYVVWQCAGAVVAGWLIRASLGAPKETFCAAGGRYIDSSLVTPAEAFTLETMTALSFIFISFGVGLDPRQRGVFGPALSPILVGFAYALCNFASGIARVGYSGASLDPARCLGLMATSENLEYHYIHWVGDITAAVINGFLYWMIPPYTCTK</sequence>
<protein>
    <submittedName>
        <fullName evidence="7">MIP transporter</fullName>
    </submittedName>
</protein>
<dbReference type="PANTHER" id="PTHR47002:SF2">
    <property type="entry name" value="AQUAPORIN AQPAE.A-LIKE"/>
    <property type="match status" value="1"/>
</dbReference>
<accession>A0A6A6S0T4</accession>
<keyword evidence="8" id="KW-1185">Reference proteome</keyword>
<dbReference type="SUPFAM" id="SSF81338">
    <property type="entry name" value="Aquaporin-like"/>
    <property type="match status" value="1"/>
</dbReference>
<keyword evidence="3 6" id="KW-1133">Transmembrane helix</keyword>
<keyword evidence="4 6" id="KW-0472">Membrane</keyword>
<dbReference type="Pfam" id="PF00230">
    <property type="entry name" value="MIP"/>
    <property type="match status" value="1"/>
</dbReference>
<keyword evidence="2 5" id="KW-0812">Transmembrane</keyword>
<name>A0A6A6S0T4_9PLEO</name>
<keyword evidence="5" id="KW-0813">Transport</keyword>
<evidence type="ECO:0000256" key="1">
    <source>
        <dbReference type="ARBA" id="ARBA00004141"/>
    </source>
</evidence>
<dbReference type="Gene3D" id="1.20.1080.10">
    <property type="entry name" value="Glycerol uptake facilitator protein"/>
    <property type="match status" value="1"/>
</dbReference>
<dbReference type="InterPro" id="IPR023271">
    <property type="entry name" value="Aquaporin-like"/>
</dbReference>
<dbReference type="InterPro" id="IPR000425">
    <property type="entry name" value="MIP"/>
</dbReference>
<organism evidence="7 8">
    <name type="scientific">Massarina eburnea CBS 473.64</name>
    <dbReference type="NCBI Taxonomy" id="1395130"/>
    <lineage>
        <taxon>Eukaryota</taxon>
        <taxon>Fungi</taxon>
        <taxon>Dikarya</taxon>
        <taxon>Ascomycota</taxon>
        <taxon>Pezizomycotina</taxon>
        <taxon>Dothideomycetes</taxon>
        <taxon>Pleosporomycetidae</taxon>
        <taxon>Pleosporales</taxon>
        <taxon>Massarineae</taxon>
        <taxon>Massarinaceae</taxon>
        <taxon>Massarina</taxon>
    </lineage>
</organism>
<dbReference type="EMBL" id="MU006784">
    <property type="protein sequence ID" value="KAF2640957.1"/>
    <property type="molecule type" value="Genomic_DNA"/>
</dbReference>
<comment type="subcellular location">
    <subcellularLocation>
        <location evidence="1">Membrane</location>
        <topology evidence="1">Multi-pass membrane protein</topology>
    </subcellularLocation>
</comment>
<dbReference type="PANTHER" id="PTHR47002">
    <property type="entry name" value="AQUAPORIN-LIKE"/>
    <property type="match status" value="1"/>
</dbReference>
<proteinExistence type="inferred from homology"/>
<reference evidence="7" key="1">
    <citation type="journal article" date="2020" name="Stud. Mycol.">
        <title>101 Dothideomycetes genomes: a test case for predicting lifestyles and emergence of pathogens.</title>
        <authorList>
            <person name="Haridas S."/>
            <person name="Albert R."/>
            <person name="Binder M."/>
            <person name="Bloem J."/>
            <person name="Labutti K."/>
            <person name="Salamov A."/>
            <person name="Andreopoulos B."/>
            <person name="Baker S."/>
            <person name="Barry K."/>
            <person name="Bills G."/>
            <person name="Bluhm B."/>
            <person name="Cannon C."/>
            <person name="Castanera R."/>
            <person name="Culley D."/>
            <person name="Daum C."/>
            <person name="Ezra D."/>
            <person name="Gonzalez J."/>
            <person name="Henrissat B."/>
            <person name="Kuo A."/>
            <person name="Liang C."/>
            <person name="Lipzen A."/>
            <person name="Lutzoni F."/>
            <person name="Magnuson J."/>
            <person name="Mondo S."/>
            <person name="Nolan M."/>
            <person name="Ohm R."/>
            <person name="Pangilinan J."/>
            <person name="Park H.-J."/>
            <person name="Ramirez L."/>
            <person name="Alfaro M."/>
            <person name="Sun H."/>
            <person name="Tritt A."/>
            <person name="Yoshinaga Y."/>
            <person name="Zwiers L.-H."/>
            <person name="Turgeon B."/>
            <person name="Goodwin S."/>
            <person name="Spatafora J."/>
            <person name="Crous P."/>
            <person name="Grigoriev I."/>
        </authorList>
    </citation>
    <scope>NUCLEOTIDE SEQUENCE</scope>
    <source>
        <strain evidence="7">CBS 473.64</strain>
    </source>
</reference>
<evidence type="ECO:0000313" key="7">
    <source>
        <dbReference type="EMBL" id="KAF2640957.1"/>
    </source>
</evidence>
<evidence type="ECO:0000256" key="4">
    <source>
        <dbReference type="ARBA" id="ARBA00023136"/>
    </source>
</evidence>
<evidence type="ECO:0000256" key="3">
    <source>
        <dbReference type="ARBA" id="ARBA00022989"/>
    </source>
</evidence>
<gene>
    <name evidence="7" type="ORF">P280DRAFT_490309</name>
</gene>
<feature type="transmembrane region" description="Helical" evidence="6">
    <location>
        <begin position="198"/>
        <end position="217"/>
    </location>
</feature>
<feature type="transmembrane region" description="Helical" evidence="6">
    <location>
        <begin position="166"/>
        <end position="186"/>
    </location>
</feature>
<dbReference type="GO" id="GO:0016020">
    <property type="term" value="C:membrane"/>
    <property type="evidence" value="ECO:0007669"/>
    <property type="project" value="UniProtKB-SubCell"/>
</dbReference>
<comment type="similarity">
    <text evidence="5">Belongs to the MIP/aquaporin (TC 1.A.8) family.</text>
</comment>
<dbReference type="GO" id="GO:0015267">
    <property type="term" value="F:channel activity"/>
    <property type="evidence" value="ECO:0007669"/>
    <property type="project" value="InterPro"/>
</dbReference>
<evidence type="ECO:0000256" key="6">
    <source>
        <dbReference type="SAM" id="Phobius"/>
    </source>
</evidence>
<dbReference type="PRINTS" id="PR00783">
    <property type="entry name" value="MINTRINSICP"/>
</dbReference>
<dbReference type="OrthoDB" id="3222at2759"/>
<evidence type="ECO:0000256" key="5">
    <source>
        <dbReference type="RuleBase" id="RU000477"/>
    </source>
</evidence>